<evidence type="ECO:0000256" key="5">
    <source>
        <dbReference type="ARBA" id="ARBA00022692"/>
    </source>
</evidence>
<dbReference type="Pfam" id="PF04066">
    <property type="entry name" value="MrpF_PhaF"/>
    <property type="match status" value="1"/>
</dbReference>
<dbReference type="RefSeq" id="WP_069267111.1">
    <property type="nucleotide sequence ID" value="NZ_JAYMRW010000005.1"/>
</dbReference>
<dbReference type="InterPro" id="IPR007208">
    <property type="entry name" value="MrpF/PhaF-like"/>
</dbReference>
<comment type="subcellular location">
    <subcellularLocation>
        <location evidence="1">Cell membrane</location>
        <topology evidence="1">Multi-pass membrane protein</topology>
    </subcellularLocation>
</comment>
<dbReference type="PANTHER" id="PTHR34702:SF1">
    <property type="entry name" value="NA(+)_H(+) ANTIPORTER SUBUNIT F"/>
    <property type="match status" value="1"/>
</dbReference>
<evidence type="ECO:0000256" key="4">
    <source>
        <dbReference type="ARBA" id="ARBA00022475"/>
    </source>
</evidence>
<dbReference type="AlphaFoldDB" id="A0A4R5LAQ0"/>
<name>A0A4R5LAQ0_9BURK</name>
<evidence type="ECO:0000313" key="12">
    <source>
        <dbReference type="Proteomes" id="UP001390669"/>
    </source>
</evidence>
<dbReference type="OrthoDB" id="5432829at2"/>
<proteinExistence type="inferred from homology"/>
<feature type="transmembrane region" description="Helical" evidence="8">
    <location>
        <begin position="36"/>
        <end position="56"/>
    </location>
</feature>
<evidence type="ECO:0000313" key="9">
    <source>
        <dbReference type="EMBL" id="MEM5448798.1"/>
    </source>
</evidence>
<accession>A0A4R5LAQ0</accession>
<evidence type="ECO:0000313" key="11">
    <source>
        <dbReference type="Proteomes" id="UP000295606"/>
    </source>
</evidence>
<dbReference type="GO" id="GO:0005886">
    <property type="term" value="C:plasma membrane"/>
    <property type="evidence" value="ECO:0007669"/>
    <property type="project" value="UniProtKB-SubCell"/>
</dbReference>
<reference evidence="10 11" key="1">
    <citation type="submission" date="2019-03" db="EMBL/GenBank/DDBJ databases">
        <title>Paraburkholderia sp. isolated from native Mimosa gymnas in Guartela State Park, Brazil.</title>
        <authorList>
            <person name="Paulitsch F."/>
            <person name="Hungria M."/>
            <person name="Delamuta J.R.M."/>
            <person name="Ribeiro R.A."/>
            <person name="Dall'Agnol R."/>
            <person name="Silva J.S.B."/>
        </authorList>
    </citation>
    <scope>NUCLEOTIDE SEQUENCE [LARGE SCALE GENOMIC DNA]</scope>
    <source>
        <strain evidence="10 11">CNPSo 3008</strain>
    </source>
</reference>
<keyword evidence="7 8" id="KW-0472">Membrane</keyword>
<feature type="transmembrane region" description="Helical" evidence="8">
    <location>
        <begin position="62"/>
        <end position="80"/>
    </location>
</feature>
<comment type="similarity">
    <text evidence="2">Belongs to the CPA3 antiporters (TC 2.A.63) subunit F family.</text>
</comment>
<gene>
    <name evidence="10" type="ORF">E1N52_21320</name>
    <name evidence="9" type="ORF">VSR33_15040</name>
</gene>
<evidence type="ECO:0000256" key="2">
    <source>
        <dbReference type="ARBA" id="ARBA00009212"/>
    </source>
</evidence>
<reference evidence="9 12" key="2">
    <citation type="submission" date="2024-01" db="EMBL/GenBank/DDBJ databases">
        <title>The diversity of rhizobia nodulating Mimosa spp. in eleven states of Brazil covering several biomes is determined by host plant, location, and edaphic factors.</title>
        <authorList>
            <person name="Rouws L."/>
            <person name="Barauna A."/>
            <person name="Beukes C."/>
            <person name="De Faria S.M."/>
            <person name="Gross E."/>
            <person name="Dos Reis Junior F.B."/>
            <person name="Simon M."/>
            <person name="Maluk M."/>
            <person name="Odee D.W."/>
            <person name="Kenicer G."/>
            <person name="Young J.P.W."/>
            <person name="Reis V.M."/>
            <person name="Zilli J."/>
            <person name="James E.K."/>
        </authorList>
    </citation>
    <scope>NUCLEOTIDE SEQUENCE [LARGE SCALE GENOMIC DNA]</scope>
    <source>
        <strain evidence="9 12">JPY164</strain>
    </source>
</reference>
<dbReference type="GO" id="GO:0015385">
    <property type="term" value="F:sodium:proton antiporter activity"/>
    <property type="evidence" value="ECO:0007669"/>
    <property type="project" value="TreeGrafter"/>
</dbReference>
<feature type="transmembrane region" description="Helical" evidence="8">
    <location>
        <begin position="6"/>
        <end position="24"/>
    </location>
</feature>
<protein>
    <submittedName>
        <fullName evidence="9">Monovalent cation/H+ antiporter complex subunit F</fullName>
    </submittedName>
    <submittedName>
        <fullName evidence="10">Multiple resistance and pH regulation protein F</fullName>
    </submittedName>
</protein>
<keyword evidence="3" id="KW-0813">Transport</keyword>
<dbReference type="Proteomes" id="UP000295606">
    <property type="component" value="Unassembled WGS sequence"/>
</dbReference>
<keyword evidence="4" id="KW-1003">Cell membrane</keyword>
<organism evidence="10 11">
    <name type="scientific">Paraburkholderia guartelaensis</name>
    <dbReference type="NCBI Taxonomy" id="2546446"/>
    <lineage>
        <taxon>Bacteria</taxon>
        <taxon>Pseudomonadati</taxon>
        <taxon>Pseudomonadota</taxon>
        <taxon>Betaproteobacteria</taxon>
        <taxon>Burkholderiales</taxon>
        <taxon>Burkholderiaceae</taxon>
        <taxon>Paraburkholderia</taxon>
    </lineage>
</organism>
<evidence type="ECO:0000256" key="8">
    <source>
        <dbReference type="SAM" id="Phobius"/>
    </source>
</evidence>
<evidence type="ECO:0000256" key="3">
    <source>
        <dbReference type="ARBA" id="ARBA00022448"/>
    </source>
</evidence>
<evidence type="ECO:0000256" key="7">
    <source>
        <dbReference type="ARBA" id="ARBA00023136"/>
    </source>
</evidence>
<evidence type="ECO:0000313" key="10">
    <source>
        <dbReference type="EMBL" id="TDG06105.1"/>
    </source>
</evidence>
<dbReference type="Proteomes" id="UP001390669">
    <property type="component" value="Unassembled WGS sequence"/>
</dbReference>
<keyword evidence="5 8" id="KW-0812">Transmembrane</keyword>
<keyword evidence="12" id="KW-1185">Reference proteome</keyword>
<sequence>MADVLIAVCALVLLMVAVGLLSVLRGPTRADRMMAAQLFGTGGIAALLLVGTASGVEAVVDVALTLAVLAAFASVAFVKADRQAEGDIAKEDRK</sequence>
<evidence type="ECO:0000256" key="6">
    <source>
        <dbReference type="ARBA" id="ARBA00022989"/>
    </source>
</evidence>
<evidence type="ECO:0000256" key="1">
    <source>
        <dbReference type="ARBA" id="ARBA00004651"/>
    </source>
</evidence>
<dbReference type="PANTHER" id="PTHR34702">
    <property type="entry name" value="NA(+)/H(+) ANTIPORTER SUBUNIT F1"/>
    <property type="match status" value="1"/>
</dbReference>
<dbReference type="EMBL" id="SMOD01000016">
    <property type="protein sequence ID" value="TDG06105.1"/>
    <property type="molecule type" value="Genomic_DNA"/>
</dbReference>
<dbReference type="EMBL" id="JAYMRW010000005">
    <property type="protein sequence ID" value="MEM5448798.1"/>
    <property type="molecule type" value="Genomic_DNA"/>
</dbReference>
<comment type="caution">
    <text evidence="10">The sequence shown here is derived from an EMBL/GenBank/DDBJ whole genome shotgun (WGS) entry which is preliminary data.</text>
</comment>
<keyword evidence="6 8" id="KW-1133">Transmembrane helix</keyword>